<dbReference type="SUPFAM" id="SSF52151">
    <property type="entry name" value="FabD/lysophospholipase-like"/>
    <property type="match status" value="1"/>
</dbReference>
<dbReference type="RefSeq" id="WP_116519231.1">
    <property type="nucleotide sequence ID" value="NZ_JACCEX010000005.1"/>
</dbReference>
<evidence type="ECO:0000256" key="1">
    <source>
        <dbReference type="ARBA" id="ARBA00022801"/>
    </source>
</evidence>
<evidence type="ECO:0000313" key="7">
    <source>
        <dbReference type="Proteomes" id="UP000246145"/>
    </source>
</evidence>
<feature type="short sequence motif" description="GXSXG" evidence="4">
    <location>
        <begin position="41"/>
        <end position="45"/>
    </location>
</feature>
<accession>A0A2U1CJ60</accession>
<organism evidence="6 7">
    <name type="scientific">Pusillimonas noertemannii</name>
    <dbReference type="NCBI Taxonomy" id="305977"/>
    <lineage>
        <taxon>Bacteria</taxon>
        <taxon>Pseudomonadati</taxon>
        <taxon>Pseudomonadota</taxon>
        <taxon>Betaproteobacteria</taxon>
        <taxon>Burkholderiales</taxon>
        <taxon>Alcaligenaceae</taxon>
        <taxon>Pusillimonas</taxon>
    </lineage>
</organism>
<keyword evidence="1 4" id="KW-0378">Hydrolase</keyword>
<feature type="active site" description="Nucleophile" evidence="4">
    <location>
        <position position="43"/>
    </location>
</feature>
<feature type="short sequence motif" description="DGA/G" evidence="4">
    <location>
        <begin position="195"/>
        <end position="197"/>
    </location>
</feature>
<dbReference type="InterPro" id="IPR050301">
    <property type="entry name" value="NTE"/>
</dbReference>
<dbReference type="InterPro" id="IPR002641">
    <property type="entry name" value="PNPLA_dom"/>
</dbReference>
<sequence>MANTRSISLALQGGGSHGAFTWGVLDRLLEDERIVIDAISGTSAGALNAAVLVNGYVRDGAAGARAALDDFWLTVSGYAGFSPIRRTWADHLMGNWNFDSSPSYQWANLFSQFVSPYQSNPLNIHPLRDVLQQQLDIDAVRSCKDMRLFIAATNVRSGRARIFDKSDLSIDALLASACLPHLYQAIEIDGDAYWDGGYMGNPSIWPLIYKAEAADVVLVQITPLERDEVPRNVPDISNRLDEIAFNSSLMHEMRAIAFVKRLLDEGALKEPYASRYKNMRMHMIGDPDSLKVLGATSKLNAERDFIDHLKEIGRQRAESWLAEHFKDLGKKSTLNIRETFL</sequence>
<name>A0A2U1CJ60_9BURK</name>
<keyword evidence="7" id="KW-1185">Reference proteome</keyword>
<keyword evidence="2 4" id="KW-0442">Lipid degradation</keyword>
<dbReference type="PANTHER" id="PTHR14226">
    <property type="entry name" value="NEUROPATHY TARGET ESTERASE/SWISS CHEESE D.MELANOGASTER"/>
    <property type="match status" value="1"/>
</dbReference>
<keyword evidence="3 4" id="KW-0443">Lipid metabolism</keyword>
<evidence type="ECO:0000256" key="4">
    <source>
        <dbReference type="PROSITE-ProRule" id="PRU01161"/>
    </source>
</evidence>
<feature type="domain" description="PNPLA" evidence="5">
    <location>
        <begin position="9"/>
        <end position="208"/>
    </location>
</feature>
<comment type="caution">
    <text evidence="6">The sequence shown here is derived from an EMBL/GenBank/DDBJ whole genome shotgun (WGS) entry which is preliminary data.</text>
</comment>
<dbReference type="AlphaFoldDB" id="A0A2U1CJ60"/>
<evidence type="ECO:0000259" key="5">
    <source>
        <dbReference type="PROSITE" id="PS51635"/>
    </source>
</evidence>
<dbReference type="Proteomes" id="UP000246145">
    <property type="component" value="Unassembled WGS sequence"/>
</dbReference>
<dbReference type="GO" id="GO:0016042">
    <property type="term" value="P:lipid catabolic process"/>
    <property type="evidence" value="ECO:0007669"/>
    <property type="project" value="UniProtKB-UniRule"/>
</dbReference>
<dbReference type="InterPro" id="IPR016035">
    <property type="entry name" value="Acyl_Trfase/lysoPLipase"/>
</dbReference>
<feature type="active site" description="Proton acceptor" evidence="4">
    <location>
        <position position="195"/>
    </location>
</feature>
<dbReference type="PANTHER" id="PTHR14226:SF78">
    <property type="entry name" value="SLR0060 PROTEIN"/>
    <property type="match status" value="1"/>
</dbReference>
<gene>
    <name evidence="6" type="ORF">C7440_3224</name>
</gene>
<protein>
    <submittedName>
        <fullName evidence="6">NTE family protein</fullName>
    </submittedName>
</protein>
<dbReference type="OrthoDB" id="9770965at2"/>
<evidence type="ECO:0000256" key="2">
    <source>
        <dbReference type="ARBA" id="ARBA00022963"/>
    </source>
</evidence>
<evidence type="ECO:0000256" key="3">
    <source>
        <dbReference type="ARBA" id="ARBA00023098"/>
    </source>
</evidence>
<dbReference type="EMBL" id="QEKO01000005">
    <property type="protein sequence ID" value="PVY61057.1"/>
    <property type="molecule type" value="Genomic_DNA"/>
</dbReference>
<dbReference type="Gene3D" id="3.40.1090.10">
    <property type="entry name" value="Cytosolic phospholipase A2 catalytic domain"/>
    <property type="match status" value="2"/>
</dbReference>
<evidence type="ECO:0000313" key="6">
    <source>
        <dbReference type="EMBL" id="PVY61057.1"/>
    </source>
</evidence>
<dbReference type="STRING" id="1231391.GCA_000308195_02203"/>
<reference evidence="6 7" key="1">
    <citation type="submission" date="2018-04" db="EMBL/GenBank/DDBJ databases">
        <title>Genomic Encyclopedia of Type Strains, Phase IV (KMG-IV): sequencing the most valuable type-strain genomes for metagenomic binning, comparative biology and taxonomic classification.</title>
        <authorList>
            <person name="Goeker M."/>
        </authorList>
    </citation>
    <scope>NUCLEOTIDE SEQUENCE [LARGE SCALE GENOMIC DNA]</scope>
    <source>
        <strain evidence="6 7">DSM 10065</strain>
    </source>
</reference>
<feature type="short sequence motif" description="GXGXXG" evidence="4">
    <location>
        <begin position="13"/>
        <end position="18"/>
    </location>
</feature>
<dbReference type="Pfam" id="PF01734">
    <property type="entry name" value="Patatin"/>
    <property type="match status" value="1"/>
</dbReference>
<proteinExistence type="predicted"/>
<dbReference type="GO" id="GO:0016787">
    <property type="term" value="F:hydrolase activity"/>
    <property type="evidence" value="ECO:0007669"/>
    <property type="project" value="UniProtKB-UniRule"/>
</dbReference>
<dbReference type="PROSITE" id="PS51635">
    <property type="entry name" value="PNPLA"/>
    <property type="match status" value="1"/>
</dbReference>